<proteinExistence type="predicted"/>
<dbReference type="InterPro" id="IPR005150">
    <property type="entry name" value="Cellulose_synth"/>
</dbReference>
<evidence type="ECO:0000256" key="1">
    <source>
        <dbReference type="ARBA" id="ARBA00004127"/>
    </source>
</evidence>
<evidence type="ECO:0000256" key="2">
    <source>
        <dbReference type="ARBA" id="ARBA00022676"/>
    </source>
</evidence>
<reference evidence="9 10" key="1">
    <citation type="submission" date="2024-01" db="EMBL/GenBank/DDBJ databases">
        <title>Genome assemblies of Stephania.</title>
        <authorList>
            <person name="Yang L."/>
        </authorList>
    </citation>
    <scope>NUCLEOTIDE SEQUENCE [LARGE SCALE GENOMIC DNA]</scope>
    <source>
        <strain evidence="9">JXDWG</strain>
        <tissue evidence="9">Leaf</tissue>
    </source>
</reference>
<keyword evidence="6" id="KW-0472">Membrane</keyword>
<evidence type="ECO:0000256" key="5">
    <source>
        <dbReference type="ARBA" id="ARBA00022989"/>
    </source>
</evidence>
<gene>
    <name evidence="9" type="ORF">Scep_025497</name>
</gene>
<keyword evidence="10" id="KW-1185">Reference proteome</keyword>
<protein>
    <submittedName>
        <fullName evidence="9">Uncharacterized protein</fullName>
    </submittedName>
</protein>
<dbReference type="InterPro" id="IPR029044">
    <property type="entry name" value="Nucleotide-diphossugar_trans"/>
</dbReference>
<dbReference type="Proteomes" id="UP001419268">
    <property type="component" value="Unassembled WGS sequence"/>
</dbReference>
<dbReference type="GO" id="GO:0016760">
    <property type="term" value="F:cellulose synthase (UDP-forming) activity"/>
    <property type="evidence" value="ECO:0007669"/>
    <property type="project" value="InterPro"/>
</dbReference>
<evidence type="ECO:0000256" key="3">
    <source>
        <dbReference type="ARBA" id="ARBA00022679"/>
    </source>
</evidence>
<evidence type="ECO:0000256" key="7">
    <source>
        <dbReference type="ARBA" id="ARBA00023316"/>
    </source>
</evidence>
<organism evidence="9 10">
    <name type="scientific">Stephania cephalantha</name>
    <dbReference type="NCBI Taxonomy" id="152367"/>
    <lineage>
        <taxon>Eukaryota</taxon>
        <taxon>Viridiplantae</taxon>
        <taxon>Streptophyta</taxon>
        <taxon>Embryophyta</taxon>
        <taxon>Tracheophyta</taxon>
        <taxon>Spermatophyta</taxon>
        <taxon>Magnoliopsida</taxon>
        <taxon>Ranunculales</taxon>
        <taxon>Menispermaceae</taxon>
        <taxon>Menispermoideae</taxon>
        <taxon>Cissampelideae</taxon>
        <taxon>Stephania</taxon>
    </lineage>
</organism>
<dbReference type="Gene3D" id="3.90.550.10">
    <property type="entry name" value="Spore Coat Polysaccharide Biosynthesis Protein SpsA, Chain A"/>
    <property type="match status" value="1"/>
</dbReference>
<dbReference type="Pfam" id="PF03552">
    <property type="entry name" value="Cellulose_synt"/>
    <property type="match status" value="1"/>
</dbReference>
<keyword evidence="3" id="KW-0808">Transferase</keyword>
<evidence type="ECO:0000256" key="4">
    <source>
        <dbReference type="ARBA" id="ARBA00022692"/>
    </source>
</evidence>
<keyword evidence="2" id="KW-0328">Glycosyltransferase</keyword>
<keyword evidence="5" id="KW-1133">Transmembrane helix</keyword>
<dbReference type="GO" id="GO:0012505">
    <property type="term" value="C:endomembrane system"/>
    <property type="evidence" value="ECO:0007669"/>
    <property type="project" value="UniProtKB-SubCell"/>
</dbReference>
<dbReference type="AlphaFoldDB" id="A0AAP0EQN6"/>
<keyword evidence="4" id="KW-0812">Transmembrane</keyword>
<dbReference type="GO" id="GO:0016020">
    <property type="term" value="C:membrane"/>
    <property type="evidence" value="ECO:0007669"/>
    <property type="project" value="InterPro"/>
</dbReference>
<feature type="binding site" evidence="8">
    <location>
        <position position="84"/>
    </location>
    <ligand>
        <name>Mn(2+)</name>
        <dbReference type="ChEBI" id="CHEBI:29035"/>
    </ligand>
</feature>
<name>A0AAP0EQN6_9MAGN</name>
<feature type="binding site" evidence="8">
    <location>
        <position position="108"/>
    </location>
    <ligand>
        <name>Mn(2+)</name>
        <dbReference type="ChEBI" id="CHEBI:29035"/>
    </ligand>
</feature>
<dbReference type="GO" id="GO:0030244">
    <property type="term" value="P:cellulose biosynthetic process"/>
    <property type="evidence" value="ECO:0007669"/>
    <property type="project" value="InterPro"/>
</dbReference>
<sequence length="176" mass="20096">MYEAMKGRVENMVERGEVNEEYLTSKHDCDALNKWKPGFTHQDHPTIIEVLLDNGEDKDITGYKMPNLVYIAREKSKSSAHHFKAGALNVLTRVSATMTNAPVILTLDCDMHSNDPITPLRTLCFLLEPIMGLEVAYVQFPQHFRGINKNDTYANEIKRSFRVGPNRNGWVTRNKC</sequence>
<dbReference type="GO" id="GO:0071555">
    <property type="term" value="P:cell wall organization"/>
    <property type="evidence" value="ECO:0007669"/>
    <property type="project" value="UniProtKB-KW"/>
</dbReference>
<evidence type="ECO:0000256" key="6">
    <source>
        <dbReference type="ARBA" id="ARBA00023136"/>
    </source>
</evidence>
<comment type="caution">
    <text evidence="9">The sequence shown here is derived from an EMBL/GenBank/DDBJ whole genome shotgun (WGS) entry which is preliminary data.</text>
</comment>
<evidence type="ECO:0000256" key="8">
    <source>
        <dbReference type="PIRSR" id="PIRSR605150-3"/>
    </source>
</evidence>
<dbReference type="PANTHER" id="PTHR13301">
    <property type="entry name" value="X-BOX TRANSCRIPTION FACTOR-RELATED"/>
    <property type="match status" value="1"/>
</dbReference>
<keyword evidence="7" id="KW-0961">Cell wall biogenesis/degradation</keyword>
<dbReference type="EMBL" id="JBBNAG010000011">
    <property type="protein sequence ID" value="KAK9094028.1"/>
    <property type="molecule type" value="Genomic_DNA"/>
</dbReference>
<accession>A0AAP0EQN6</accession>
<comment type="subcellular location">
    <subcellularLocation>
        <location evidence="1">Endomembrane system</location>
        <topology evidence="1">Multi-pass membrane protein</topology>
    </subcellularLocation>
</comment>
<evidence type="ECO:0000313" key="10">
    <source>
        <dbReference type="Proteomes" id="UP001419268"/>
    </source>
</evidence>
<evidence type="ECO:0000313" key="9">
    <source>
        <dbReference type="EMBL" id="KAK9094028.1"/>
    </source>
</evidence>